<dbReference type="SUPFAM" id="SSF49899">
    <property type="entry name" value="Concanavalin A-like lectins/glucanases"/>
    <property type="match status" value="1"/>
</dbReference>
<dbReference type="EMBL" id="DSXR01000019">
    <property type="protein sequence ID" value="HGS86289.1"/>
    <property type="molecule type" value="Genomic_DNA"/>
</dbReference>
<feature type="compositionally biased region" description="Pro residues" evidence="1">
    <location>
        <begin position="56"/>
        <end position="65"/>
    </location>
</feature>
<proteinExistence type="predicted"/>
<accession>A0A7C4Q291</accession>
<feature type="domain" description="3-keto-alpha-glucoside-1,2-lyase/3-keto-2-hydroxy-glucal hydratase" evidence="3">
    <location>
        <begin position="126"/>
        <end position="284"/>
    </location>
</feature>
<evidence type="ECO:0000259" key="3">
    <source>
        <dbReference type="Pfam" id="PF06439"/>
    </source>
</evidence>
<feature type="chain" id="PRO_5028114226" description="3-keto-alpha-glucoside-1,2-lyase/3-keto-2-hydroxy-glucal hydratase domain-containing protein" evidence="2">
    <location>
        <begin position="23"/>
        <end position="312"/>
    </location>
</feature>
<feature type="region of interest" description="Disordered" evidence="1">
    <location>
        <begin position="48"/>
        <end position="98"/>
    </location>
</feature>
<keyword evidence="2" id="KW-0732">Signal</keyword>
<protein>
    <recommendedName>
        <fullName evidence="3">3-keto-alpha-glucoside-1,2-lyase/3-keto-2-hydroxy-glucal hydratase domain-containing protein</fullName>
    </recommendedName>
</protein>
<dbReference type="InterPro" id="IPR010496">
    <property type="entry name" value="AL/BT2_dom"/>
</dbReference>
<dbReference type="GO" id="GO:0016787">
    <property type="term" value="F:hydrolase activity"/>
    <property type="evidence" value="ECO:0007669"/>
    <property type="project" value="InterPro"/>
</dbReference>
<dbReference type="Gene3D" id="2.60.120.560">
    <property type="entry name" value="Exo-inulinase, domain 1"/>
    <property type="match status" value="1"/>
</dbReference>
<feature type="compositionally biased region" description="Pro residues" evidence="1">
    <location>
        <begin position="83"/>
        <end position="97"/>
    </location>
</feature>
<dbReference type="InterPro" id="IPR013320">
    <property type="entry name" value="ConA-like_dom_sf"/>
</dbReference>
<comment type="caution">
    <text evidence="4">The sequence shown here is derived from an EMBL/GenBank/DDBJ whole genome shotgun (WGS) entry which is preliminary data.</text>
</comment>
<dbReference type="PROSITE" id="PS51257">
    <property type="entry name" value="PROKAR_LIPOPROTEIN"/>
    <property type="match status" value="1"/>
</dbReference>
<organism evidence="4">
    <name type="scientific">Bellilinea caldifistulae</name>
    <dbReference type="NCBI Taxonomy" id="360411"/>
    <lineage>
        <taxon>Bacteria</taxon>
        <taxon>Bacillati</taxon>
        <taxon>Chloroflexota</taxon>
        <taxon>Anaerolineae</taxon>
        <taxon>Anaerolineales</taxon>
        <taxon>Anaerolineaceae</taxon>
        <taxon>Bellilinea</taxon>
    </lineage>
</organism>
<feature type="signal peptide" evidence="2">
    <location>
        <begin position="1"/>
        <end position="22"/>
    </location>
</feature>
<reference evidence="4" key="1">
    <citation type="journal article" date="2020" name="mSystems">
        <title>Genome- and Community-Level Interaction Insights into Carbon Utilization and Element Cycling Functions of Hydrothermarchaeota in Hydrothermal Sediment.</title>
        <authorList>
            <person name="Zhou Z."/>
            <person name="Liu Y."/>
            <person name="Xu W."/>
            <person name="Pan J."/>
            <person name="Luo Z.H."/>
            <person name="Li M."/>
        </authorList>
    </citation>
    <scope>NUCLEOTIDE SEQUENCE [LARGE SCALE GENOMIC DNA]</scope>
    <source>
        <strain evidence="4">SpSt-556</strain>
    </source>
</reference>
<feature type="compositionally biased region" description="Low complexity" evidence="1">
    <location>
        <begin position="66"/>
        <end position="82"/>
    </location>
</feature>
<name>A0A7C4Q291_9CHLR</name>
<dbReference type="Pfam" id="PF06439">
    <property type="entry name" value="3keto-disac_hyd"/>
    <property type="match status" value="1"/>
</dbReference>
<evidence type="ECO:0000256" key="1">
    <source>
        <dbReference type="SAM" id="MobiDB-lite"/>
    </source>
</evidence>
<gene>
    <name evidence="4" type="ORF">ENT17_01560</name>
</gene>
<evidence type="ECO:0000313" key="4">
    <source>
        <dbReference type="EMBL" id="HGS86289.1"/>
    </source>
</evidence>
<sequence length="312" mass="34099">MKKMIAALFALFLLAGCGGLFQPMPTPDEDTIATQVAAILTTMPTATEDAGLQPTQPLPTIPPTETPLLPTETTEPTQVQPSPTEPPVQPTETPLPTPTATLQPTATIAFTPSPNDPVARLGPASWTDNMDKDNNWPMGSDKFTEISFSDGVMFLTGLTTTDGWRLTWPELTNFYLEMTFQTGNCNTNDRYGMIVRVPESRNPNRGYLAGLTCDGKVSLRRWDATVGAKGEMFNLIPWTAKSAVKAGANQTNRLGLMAIGDRLILYVNGELVGEARDNTFSKGYFGVFVGARDTEKFTIKVDQVRYWENPTP</sequence>
<evidence type="ECO:0000256" key="2">
    <source>
        <dbReference type="SAM" id="SignalP"/>
    </source>
</evidence>
<dbReference type="AlphaFoldDB" id="A0A7C4Q291"/>